<gene>
    <name evidence="1" type="ORF">IFE08_05865</name>
</gene>
<name>A0A7S6WR98_9SPIR</name>
<sequence length="338" mass="35548">MKIKESVKAFVLFSAVFMLFSACKNQPIFYTIEQEVKLKDFSVKGIIVGFAEKDGNIYTANGEAVFYKDKNSTGTWTSIGSPGSPILTVAANGSGLFATGVDSGVKYYNGGSWTAVAGGEKITAVFGDSTVFGTDYTGSNDSPKIYTITNSSVSNIASGKLMGASGDYFATDKGLFKKNGTSSPVSNSPSNITAVAKGPGNSVFVLAGSTLHHYSNGGSGSWTSKEISAAGPSCIFYFEPGNTVLIGCKKGYTEIKLNGTSNLSGAVEIKPGEEGSTTPKTSLSQYESVTGSYSLNPIFVTGTKDNYSVFAGAAAGSLVRNTGLWAFYSFYKKEWNRE</sequence>
<dbReference type="EMBL" id="CP061839">
    <property type="protein sequence ID" value="QOW61883.1"/>
    <property type="molecule type" value="Genomic_DNA"/>
</dbReference>
<protein>
    <recommendedName>
        <fullName evidence="3">Lipoprotein</fullName>
    </recommendedName>
</protein>
<organism evidence="1 2">
    <name type="scientific">Treponema pedis</name>
    <dbReference type="NCBI Taxonomy" id="409322"/>
    <lineage>
        <taxon>Bacteria</taxon>
        <taxon>Pseudomonadati</taxon>
        <taxon>Spirochaetota</taxon>
        <taxon>Spirochaetia</taxon>
        <taxon>Spirochaetales</taxon>
        <taxon>Treponemataceae</taxon>
        <taxon>Treponema</taxon>
    </lineage>
</organism>
<dbReference type="PROSITE" id="PS51257">
    <property type="entry name" value="PROKAR_LIPOPROTEIN"/>
    <property type="match status" value="1"/>
</dbReference>
<dbReference type="RefSeq" id="WP_194077387.1">
    <property type="nucleotide sequence ID" value="NZ_CP061839.1"/>
</dbReference>
<accession>A0A7S6WR98</accession>
<dbReference type="Proteomes" id="UP000593915">
    <property type="component" value="Chromosome"/>
</dbReference>
<dbReference type="AlphaFoldDB" id="A0A7S6WR98"/>
<evidence type="ECO:0000313" key="1">
    <source>
        <dbReference type="EMBL" id="QOW61883.1"/>
    </source>
</evidence>
<evidence type="ECO:0008006" key="3">
    <source>
        <dbReference type="Google" id="ProtNLM"/>
    </source>
</evidence>
<proteinExistence type="predicted"/>
<evidence type="ECO:0000313" key="2">
    <source>
        <dbReference type="Proteomes" id="UP000593915"/>
    </source>
</evidence>
<reference evidence="1 2" key="1">
    <citation type="submission" date="2020-09" db="EMBL/GenBank/DDBJ databases">
        <title>Characterization of Treponema spp. from bovine digital dermatitis in Korea.</title>
        <authorList>
            <person name="Espiritu H.M."/>
            <person name="Cho Y.I."/>
            <person name="Mamuad L."/>
        </authorList>
    </citation>
    <scope>NUCLEOTIDE SEQUENCE [LARGE SCALE GENOMIC DNA]</scope>
    <source>
        <strain evidence="1 2">KS1</strain>
    </source>
</reference>